<accession>A0AAE3U8R3</accession>
<feature type="domain" description="N-acetyltransferase" evidence="1">
    <location>
        <begin position="53"/>
        <end position="200"/>
    </location>
</feature>
<dbReference type="Pfam" id="PF13302">
    <property type="entry name" value="Acetyltransf_3"/>
    <property type="match status" value="1"/>
</dbReference>
<dbReference type="PANTHER" id="PTHR43328:SF1">
    <property type="entry name" value="N-ACETYLTRANSFERASE DOMAIN-CONTAINING PROTEIN"/>
    <property type="match status" value="1"/>
</dbReference>
<dbReference type="AlphaFoldDB" id="A0AAE3U8R3"/>
<evidence type="ECO:0000259" key="1">
    <source>
        <dbReference type="PROSITE" id="PS51186"/>
    </source>
</evidence>
<dbReference type="PANTHER" id="PTHR43328">
    <property type="entry name" value="ACETYLTRANSFERASE-RELATED"/>
    <property type="match status" value="1"/>
</dbReference>
<dbReference type="PROSITE" id="PS51186">
    <property type="entry name" value="GNAT"/>
    <property type="match status" value="1"/>
</dbReference>
<name>A0AAE3U8R3_9BACT</name>
<comment type="caution">
    <text evidence="2">The sequence shown here is derived from an EMBL/GenBank/DDBJ whole genome shotgun (WGS) entry which is preliminary data.</text>
</comment>
<dbReference type="SUPFAM" id="SSF55729">
    <property type="entry name" value="Acyl-CoA N-acyltransferases (Nat)"/>
    <property type="match status" value="1"/>
</dbReference>
<reference evidence="2" key="1">
    <citation type="submission" date="2023-05" db="EMBL/GenBank/DDBJ databases">
        <authorList>
            <person name="Zhang X."/>
        </authorList>
    </citation>
    <scope>NUCLEOTIDE SEQUENCE</scope>
    <source>
        <strain evidence="2">YF14B1</strain>
    </source>
</reference>
<proteinExistence type="predicted"/>
<dbReference type="EC" id="2.-.-.-" evidence="2"/>
<dbReference type="Proteomes" id="UP001241110">
    <property type="component" value="Unassembled WGS sequence"/>
</dbReference>
<evidence type="ECO:0000313" key="2">
    <source>
        <dbReference type="EMBL" id="MDJ1482927.1"/>
    </source>
</evidence>
<dbReference type="EMBL" id="JASJOS010000009">
    <property type="protein sequence ID" value="MDJ1482927.1"/>
    <property type="molecule type" value="Genomic_DNA"/>
</dbReference>
<dbReference type="InterPro" id="IPR000182">
    <property type="entry name" value="GNAT_dom"/>
</dbReference>
<keyword evidence="2" id="KW-0808">Transferase</keyword>
<sequence>MNIYHIGKGSMISLKIGRFLHQSPDSYLRPLQNDRSEIMNDIQLLPLTLQMAPTLATIANDKDIWLQVRDRLPHPYHLQDAESFISIVSSQKQQLIRGIFSEQELCGIISITPLHDIHRVSAEIGYFLGKSWWGKGIATTAVSQIIQMAFATFPIERIFAGVFSHNKSSMRVLEKNGFIQEGIARRSVIKENILLDEHIYALYRQI</sequence>
<protein>
    <submittedName>
        <fullName evidence="2">GNAT family protein</fullName>
        <ecNumber evidence="2">2.-.-.-</ecNumber>
    </submittedName>
</protein>
<dbReference type="GO" id="GO:0016747">
    <property type="term" value="F:acyltransferase activity, transferring groups other than amino-acyl groups"/>
    <property type="evidence" value="ECO:0007669"/>
    <property type="project" value="InterPro"/>
</dbReference>
<evidence type="ECO:0000313" key="3">
    <source>
        <dbReference type="Proteomes" id="UP001241110"/>
    </source>
</evidence>
<dbReference type="Gene3D" id="3.40.630.30">
    <property type="match status" value="1"/>
</dbReference>
<dbReference type="InterPro" id="IPR016181">
    <property type="entry name" value="Acyl_CoA_acyltransferase"/>
</dbReference>
<gene>
    <name evidence="2" type="ORF">QNI16_20665</name>
</gene>
<dbReference type="RefSeq" id="WP_313982341.1">
    <property type="nucleotide sequence ID" value="NZ_JASJOS010000009.1"/>
</dbReference>
<organism evidence="2 3">
    <name type="scientific">Xanthocytophaga flava</name>
    <dbReference type="NCBI Taxonomy" id="3048013"/>
    <lineage>
        <taxon>Bacteria</taxon>
        <taxon>Pseudomonadati</taxon>
        <taxon>Bacteroidota</taxon>
        <taxon>Cytophagia</taxon>
        <taxon>Cytophagales</taxon>
        <taxon>Rhodocytophagaceae</taxon>
        <taxon>Xanthocytophaga</taxon>
    </lineage>
</organism>